<feature type="transmembrane region" description="Helical" evidence="2">
    <location>
        <begin position="139"/>
        <end position="158"/>
    </location>
</feature>
<feature type="transmembrane region" description="Helical" evidence="2">
    <location>
        <begin position="233"/>
        <end position="256"/>
    </location>
</feature>
<comment type="caution">
    <text evidence="3">The sequence shown here is derived from an EMBL/GenBank/DDBJ whole genome shotgun (WGS) entry which is preliminary data.</text>
</comment>
<evidence type="ECO:0000256" key="2">
    <source>
        <dbReference type="SAM" id="Phobius"/>
    </source>
</evidence>
<evidence type="ECO:0000313" key="3">
    <source>
        <dbReference type="EMBL" id="KAF5353847.1"/>
    </source>
</evidence>
<sequence length="334" mass="35852">MSTSSQDQQSLPLVDSDLVVLRNWMAKTAVGFFLFGIHITLTSAVVCLLLFRKSKSRAQVALVIMAIAMLILSLASLLLMFEYSIVQIPSIGYNPPDPDLLVRVMMNLTIAGAFIDRFNFLGSDGIVVWRAWVLFPRNLTVRIVLTLCMIGSTVGILVDAGRGAVRILGDPGTTNTGQAPGSPAEGLIMTLPLFITNAIATLLIGYKAHIHRQDMGRNLASCSSSVIKVQKVLLLLVESGVAYCILWICYSVTSFLNGAVKSTASYEILGVAMPLLSGLYPIVVILIVTLESKRDSSQPNEISMSQSIKFVAAPRGPVSTNSDSLASASESDAL</sequence>
<evidence type="ECO:0000313" key="4">
    <source>
        <dbReference type="Proteomes" id="UP000559256"/>
    </source>
</evidence>
<organism evidence="3 4">
    <name type="scientific">Tetrapyrgos nigripes</name>
    <dbReference type="NCBI Taxonomy" id="182062"/>
    <lineage>
        <taxon>Eukaryota</taxon>
        <taxon>Fungi</taxon>
        <taxon>Dikarya</taxon>
        <taxon>Basidiomycota</taxon>
        <taxon>Agaricomycotina</taxon>
        <taxon>Agaricomycetes</taxon>
        <taxon>Agaricomycetidae</taxon>
        <taxon>Agaricales</taxon>
        <taxon>Marasmiineae</taxon>
        <taxon>Marasmiaceae</taxon>
        <taxon>Tetrapyrgos</taxon>
    </lineage>
</organism>
<evidence type="ECO:0000256" key="1">
    <source>
        <dbReference type="SAM" id="MobiDB-lite"/>
    </source>
</evidence>
<feature type="transmembrane region" description="Helical" evidence="2">
    <location>
        <begin position="100"/>
        <end position="118"/>
    </location>
</feature>
<proteinExistence type="predicted"/>
<dbReference type="Proteomes" id="UP000559256">
    <property type="component" value="Unassembled WGS sequence"/>
</dbReference>
<dbReference type="AlphaFoldDB" id="A0A8H5FYW9"/>
<dbReference type="OrthoDB" id="2744793at2759"/>
<feature type="transmembrane region" description="Helical" evidence="2">
    <location>
        <begin position="187"/>
        <end position="206"/>
    </location>
</feature>
<keyword evidence="2" id="KW-1133">Transmembrane helix</keyword>
<protein>
    <submittedName>
        <fullName evidence="3">Uncharacterized protein</fullName>
    </submittedName>
</protein>
<reference evidence="3 4" key="1">
    <citation type="journal article" date="2020" name="ISME J.">
        <title>Uncovering the hidden diversity of litter-decomposition mechanisms in mushroom-forming fungi.</title>
        <authorList>
            <person name="Floudas D."/>
            <person name="Bentzer J."/>
            <person name="Ahren D."/>
            <person name="Johansson T."/>
            <person name="Persson P."/>
            <person name="Tunlid A."/>
        </authorList>
    </citation>
    <scope>NUCLEOTIDE SEQUENCE [LARGE SCALE GENOMIC DNA]</scope>
    <source>
        <strain evidence="3 4">CBS 291.85</strain>
    </source>
</reference>
<accession>A0A8H5FYW9</accession>
<gene>
    <name evidence="3" type="ORF">D9758_010557</name>
</gene>
<dbReference type="EMBL" id="JAACJM010000061">
    <property type="protein sequence ID" value="KAF5353847.1"/>
    <property type="molecule type" value="Genomic_DNA"/>
</dbReference>
<keyword evidence="2" id="KW-0812">Transmembrane</keyword>
<feature type="region of interest" description="Disordered" evidence="1">
    <location>
        <begin position="314"/>
        <end position="334"/>
    </location>
</feature>
<feature type="transmembrane region" description="Helical" evidence="2">
    <location>
        <begin position="60"/>
        <end position="80"/>
    </location>
</feature>
<keyword evidence="4" id="KW-1185">Reference proteome</keyword>
<name>A0A8H5FYW9_9AGAR</name>
<feature type="transmembrane region" description="Helical" evidence="2">
    <location>
        <begin position="29"/>
        <end position="51"/>
    </location>
</feature>
<keyword evidence="2" id="KW-0472">Membrane</keyword>
<feature type="transmembrane region" description="Helical" evidence="2">
    <location>
        <begin position="268"/>
        <end position="290"/>
    </location>
</feature>
<feature type="compositionally biased region" description="Low complexity" evidence="1">
    <location>
        <begin position="322"/>
        <end position="334"/>
    </location>
</feature>